<feature type="transmembrane region" description="Helical" evidence="7">
    <location>
        <begin position="89"/>
        <end position="122"/>
    </location>
</feature>
<evidence type="ECO:0000256" key="7">
    <source>
        <dbReference type="SAM" id="Phobius"/>
    </source>
</evidence>
<sequence>MRPEYEHILQILAALAAGAILGLEREYHSKPAGFRTMILISVSSCLFTILSVSLSGSDHIAANIVTGIGFIGAGVVFKEGATVRGITSAAVIWMAAAVGMCIGLQHFILAAFVVVLVLLVMITLSKLEAIFDNLHQIKIYEIYFDASDYSIEALEKEFNSMQIHFTRSKISKHDNNQVCVEYSIEISPKKGKRIDTFLITNNHVTRFEV</sequence>
<dbReference type="InterPro" id="IPR003416">
    <property type="entry name" value="MgtC/SapB/SrpB/YhiD_fam"/>
</dbReference>
<protein>
    <submittedName>
        <fullName evidence="9">Putative Mg2+ transporter-C (MgtC) family protein</fullName>
    </submittedName>
</protein>
<dbReference type="AlphaFoldDB" id="A0A7W5DNP6"/>
<proteinExistence type="inferred from homology"/>
<evidence type="ECO:0000256" key="6">
    <source>
        <dbReference type="ARBA" id="ARBA00023136"/>
    </source>
</evidence>
<feature type="transmembrane region" description="Helical" evidence="7">
    <location>
        <begin position="36"/>
        <end position="54"/>
    </location>
</feature>
<evidence type="ECO:0000259" key="8">
    <source>
        <dbReference type="Pfam" id="PF02308"/>
    </source>
</evidence>
<evidence type="ECO:0000313" key="9">
    <source>
        <dbReference type="EMBL" id="MBB3186269.1"/>
    </source>
</evidence>
<keyword evidence="3" id="KW-1003">Cell membrane</keyword>
<evidence type="ECO:0000256" key="4">
    <source>
        <dbReference type="ARBA" id="ARBA00022692"/>
    </source>
</evidence>
<evidence type="ECO:0000256" key="1">
    <source>
        <dbReference type="ARBA" id="ARBA00004651"/>
    </source>
</evidence>
<dbReference type="GO" id="GO:0005886">
    <property type="term" value="C:plasma membrane"/>
    <property type="evidence" value="ECO:0007669"/>
    <property type="project" value="UniProtKB-SubCell"/>
</dbReference>
<keyword evidence="5 7" id="KW-1133">Transmembrane helix</keyword>
<organism evidence="9 10">
    <name type="scientific">Microbacter margulisiae</name>
    <dbReference type="NCBI Taxonomy" id="1350067"/>
    <lineage>
        <taxon>Bacteria</taxon>
        <taxon>Pseudomonadati</taxon>
        <taxon>Bacteroidota</taxon>
        <taxon>Bacteroidia</taxon>
        <taxon>Bacteroidales</taxon>
        <taxon>Porphyromonadaceae</taxon>
        <taxon>Microbacter</taxon>
    </lineage>
</organism>
<feature type="transmembrane region" description="Helical" evidence="7">
    <location>
        <begin position="60"/>
        <end position="77"/>
    </location>
</feature>
<keyword evidence="10" id="KW-1185">Reference proteome</keyword>
<dbReference type="Proteomes" id="UP000544222">
    <property type="component" value="Unassembled WGS sequence"/>
</dbReference>
<dbReference type="PANTHER" id="PTHR33778:SF1">
    <property type="entry name" value="MAGNESIUM TRANSPORTER YHID-RELATED"/>
    <property type="match status" value="1"/>
</dbReference>
<keyword evidence="6 7" id="KW-0472">Membrane</keyword>
<evidence type="ECO:0000256" key="3">
    <source>
        <dbReference type="ARBA" id="ARBA00022475"/>
    </source>
</evidence>
<reference evidence="9 10" key="1">
    <citation type="submission" date="2020-08" db="EMBL/GenBank/DDBJ databases">
        <title>Genomic Encyclopedia of Type Strains, Phase IV (KMG-IV): sequencing the most valuable type-strain genomes for metagenomic binning, comparative biology and taxonomic classification.</title>
        <authorList>
            <person name="Goeker M."/>
        </authorList>
    </citation>
    <scope>NUCLEOTIDE SEQUENCE [LARGE SCALE GENOMIC DNA]</scope>
    <source>
        <strain evidence="9 10">DSM 27471</strain>
    </source>
</reference>
<dbReference type="Pfam" id="PF02308">
    <property type="entry name" value="MgtC"/>
    <property type="match status" value="1"/>
</dbReference>
<gene>
    <name evidence="9" type="ORF">FHX64_000432</name>
</gene>
<feature type="domain" description="MgtC/SapB/SrpB/YhiD N-terminal" evidence="8">
    <location>
        <begin position="11"/>
        <end position="129"/>
    </location>
</feature>
<accession>A0A7W5DNP6</accession>
<evidence type="ECO:0000313" key="10">
    <source>
        <dbReference type="Proteomes" id="UP000544222"/>
    </source>
</evidence>
<evidence type="ECO:0000256" key="2">
    <source>
        <dbReference type="ARBA" id="ARBA00009298"/>
    </source>
</evidence>
<dbReference type="InterPro" id="IPR049177">
    <property type="entry name" value="MgtC_SapB_SrpB_YhiD_N"/>
</dbReference>
<comment type="caution">
    <text evidence="9">The sequence shown here is derived from an EMBL/GenBank/DDBJ whole genome shotgun (WGS) entry which is preliminary data.</text>
</comment>
<dbReference type="PANTHER" id="PTHR33778">
    <property type="entry name" value="PROTEIN MGTC"/>
    <property type="match status" value="1"/>
</dbReference>
<evidence type="ECO:0000256" key="5">
    <source>
        <dbReference type="ARBA" id="ARBA00022989"/>
    </source>
</evidence>
<name>A0A7W5DNP6_9PORP</name>
<comment type="similarity">
    <text evidence="2">Belongs to the MgtC/SapB family.</text>
</comment>
<dbReference type="EMBL" id="JACHYB010000001">
    <property type="protein sequence ID" value="MBB3186269.1"/>
    <property type="molecule type" value="Genomic_DNA"/>
</dbReference>
<dbReference type="PRINTS" id="PR01837">
    <property type="entry name" value="MGTCSAPBPROT"/>
</dbReference>
<comment type="subcellular location">
    <subcellularLocation>
        <location evidence="1">Cell membrane</location>
        <topology evidence="1">Multi-pass membrane protein</topology>
    </subcellularLocation>
</comment>
<dbReference type="RefSeq" id="WP_183412184.1">
    <property type="nucleotide sequence ID" value="NZ_JACHYB010000001.1"/>
</dbReference>
<keyword evidence="4 7" id="KW-0812">Transmembrane</keyword>